<evidence type="ECO:0000256" key="3">
    <source>
        <dbReference type="SAM" id="SignalP"/>
    </source>
</evidence>
<feature type="region of interest" description="Disordered" evidence="2">
    <location>
        <begin position="215"/>
        <end position="238"/>
    </location>
</feature>
<dbReference type="InterPro" id="IPR022385">
    <property type="entry name" value="Rhs_assc_core"/>
</dbReference>
<dbReference type="Pfam" id="PF25023">
    <property type="entry name" value="TEN_YD-shell"/>
    <property type="match status" value="1"/>
</dbReference>
<sequence length="305" mass="32656">MKLINRCSMLLLAALLLGTGLLSTLVSANAAGETITFYHHDHLGSPIMATNETGAVLWIREYSAYGDPKTQGAAETVSYAGHEYYPESNLTNMGARWYNSELGRFMSPDPVGFNAGNTLSFNRYLYGNNNPYTFYDPDGEYFDLAIEFVSIGFGISSAINNIKEGNYGSAALDVVGVAFDAGMALIPGVPGGVGILRQGAKHADDVVAVVKKAKKAKRNKVEPHPDAEGAHTTWKTDPQTGKITRHETYTPNVKNPSGFDKVQSTDLTGAPHINKNTGDAIPTPHTQGKGIPGGVRPATADEIPR</sequence>
<organism evidence="6 7">
    <name type="scientific">Reinekea forsetii</name>
    <dbReference type="NCBI Taxonomy" id="1336806"/>
    <lineage>
        <taxon>Bacteria</taxon>
        <taxon>Pseudomonadati</taxon>
        <taxon>Pseudomonadota</taxon>
        <taxon>Gammaproteobacteria</taxon>
        <taxon>Oceanospirillales</taxon>
        <taxon>Saccharospirillaceae</taxon>
        <taxon>Reinekea</taxon>
    </lineage>
</organism>
<dbReference type="PANTHER" id="PTHR32305">
    <property type="match status" value="1"/>
</dbReference>
<proteinExistence type="predicted"/>
<evidence type="ECO:0000313" key="6">
    <source>
        <dbReference type="EMBL" id="ATX76959.1"/>
    </source>
</evidence>
<feature type="domain" description="Bacterial toxin 24" evidence="4">
    <location>
        <begin position="210"/>
        <end position="277"/>
    </location>
</feature>
<dbReference type="Gene3D" id="2.180.10.10">
    <property type="entry name" value="RHS repeat-associated core"/>
    <property type="match status" value="1"/>
</dbReference>
<protein>
    <submittedName>
        <fullName evidence="6">Rhs repeat protein-associated core domain protein-containing protein</fullName>
    </submittedName>
</protein>
<dbReference type="NCBIfam" id="TIGR03696">
    <property type="entry name" value="Rhs_assc_core"/>
    <property type="match status" value="1"/>
</dbReference>
<dbReference type="InterPro" id="IPR029114">
    <property type="entry name" value="Ntox24"/>
</dbReference>
<gene>
    <name evidence="6" type="ORF">REIFOR_01822</name>
</gene>
<dbReference type="EMBL" id="CP011797">
    <property type="protein sequence ID" value="ATX76959.1"/>
    <property type="molecule type" value="Genomic_DNA"/>
</dbReference>
<keyword evidence="3" id="KW-0732">Signal</keyword>
<dbReference type="Proteomes" id="UP000229757">
    <property type="component" value="Chromosome"/>
</dbReference>
<dbReference type="OrthoDB" id="9815414at2"/>
<feature type="compositionally biased region" description="Basic and acidic residues" evidence="2">
    <location>
        <begin position="219"/>
        <end position="229"/>
    </location>
</feature>
<name>A0A2K8KSA5_9GAMM</name>
<dbReference type="KEGG" id="rfo:REIFOR_01822"/>
<dbReference type="InterPro" id="IPR056823">
    <property type="entry name" value="TEN-like_YD-shell"/>
</dbReference>
<dbReference type="RefSeq" id="WP_100257254.1">
    <property type="nucleotide sequence ID" value="NZ_CP011797.1"/>
</dbReference>
<evidence type="ECO:0000256" key="1">
    <source>
        <dbReference type="ARBA" id="ARBA00022737"/>
    </source>
</evidence>
<reference evidence="6 7" key="1">
    <citation type="journal article" date="2017" name="Environ. Microbiol.">
        <title>Genomic and physiological analyses of 'Reinekea forsetii' reveal a versatile opportunistic lifestyle during spring algae blooms.</title>
        <authorList>
            <person name="Avci B."/>
            <person name="Hahnke R.L."/>
            <person name="Chafee M."/>
            <person name="Fischer T."/>
            <person name="Gruber-Vodicka H."/>
            <person name="Tegetmeyer H.E."/>
            <person name="Harder J."/>
            <person name="Fuchs B.M."/>
            <person name="Amann R.I."/>
            <person name="Teeling H."/>
        </authorList>
    </citation>
    <scope>NUCLEOTIDE SEQUENCE [LARGE SCALE GENOMIC DNA]</scope>
    <source>
        <strain evidence="6 7">Hel1_31_D35</strain>
    </source>
</reference>
<dbReference type="AlphaFoldDB" id="A0A2K8KSA5"/>
<feature type="domain" description="Teneurin-like YD-shell" evidence="5">
    <location>
        <begin position="40"/>
        <end position="131"/>
    </location>
</feature>
<evidence type="ECO:0000259" key="5">
    <source>
        <dbReference type="Pfam" id="PF25023"/>
    </source>
</evidence>
<evidence type="ECO:0000313" key="7">
    <source>
        <dbReference type="Proteomes" id="UP000229757"/>
    </source>
</evidence>
<evidence type="ECO:0000256" key="2">
    <source>
        <dbReference type="SAM" id="MobiDB-lite"/>
    </source>
</evidence>
<keyword evidence="1" id="KW-0677">Repeat</keyword>
<feature type="signal peptide" evidence="3">
    <location>
        <begin position="1"/>
        <end position="30"/>
    </location>
</feature>
<keyword evidence="7" id="KW-1185">Reference proteome</keyword>
<dbReference type="InterPro" id="IPR050708">
    <property type="entry name" value="T6SS_VgrG/RHS"/>
</dbReference>
<feature type="region of interest" description="Disordered" evidence="2">
    <location>
        <begin position="274"/>
        <end position="305"/>
    </location>
</feature>
<evidence type="ECO:0000259" key="4">
    <source>
        <dbReference type="Pfam" id="PF15529"/>
    </source>
</evidence>
<dbReference type="Pfam" id="PF15529">
    <property type="entry name" value="Ntox24"/>
    <property type="match status" value="1"/>
</dbReference>
<accession>A0A2K8KSA5</accession>
<dbReference type="PANTHER" id="PTHR32305:SF17">
    <property type="entry name" value="TRNA NUCLEASE WAPA"/>
    <property type="match status" value="1"/>
</dbReference>
<feature type="chain" id="PRO_5014901072" evidence="3">
    <location>
        <begin position="31"/>
        <end position="305"/>
    </location>
</feature>